<protein>
    <recommendedName>
        <fullName evidence="5">Ubiquitin-like protease family profile domain-containing protein</fullName>
    </recommendedName>
</protein>
<dbReference type="EMBL" id="MU803099">
    <property type="protein sequence ID" value="KAJ3978503.1"/>
    <property type="molecule type" value="Genomic_DNA"/>
</dbReference>
<evidence type="ECO:0000256" key="3">
    <source>
        <dbReference type="ARBA" id="ARBA00022801"/>
    </source>
</evidence>
<dbReference type="Proteomes" id="UP001163850">
    <property type="component" value="Unassembled WGS sequence"/>
</dbReference>
<evidence type="ECO:0000256" key="1">
    <source>
        <dbReference type="ARBA" id="ARBA00005234"/>
    </source>
</evidence>
<feature type="compositionally biased region" description="Basic and acidic residues" evidence="4">
    <location>
        <begin position="533"/>
        <end position="545"/>
    </location>
</feature>
<dbReference type="PROSITE" id="PS50600">
    <property type="entry name" value="ULP_PROTEASE"/>
    <property type="match status" value="1"/>
</dbReference>
<keyword evidence="3" id="KW-0378">Hydrolase</keyword>
<feature type="domain" description="Ubiquitin-like protease family profile" evidence="5">
    <location>
        <begin position="186"/>
        <end position="370"/>
    </location>
</feature>
<evidence type="ECO:0000313" key="6">
    <source>
        <dbReference type="EMBL" id="KAJ3978503.1"/>
    </source>
</evidence>
<accession>A0AA38PNI3</accession>
<dbReference type="InterPro" id="IPR038765">
    <property type="entry name" value="Papain-like_cys_pep_sf"/>
</dbReference>
<dbReference type="AlphaFoldDB" id="A0AA38PNI3"/>
<dbReference type="GO" id="GO:0019783">
    <property type="term" value="F:ubiquitin-like protein peptidase activity"/>
    <property type="evidence" value="ECO:0007669"/>
    <property type="project" value="UniProtKB-ARBA"/>
</dbReference>
<comment type="caution">
    <text evidence="6">The sequence shown here is derived from an EMBL/GenBank/DDBJ whole genome shotgun (WGS) entry which is preliminary data.</text>
</comment>
<gene>
    <name evidence="6" type="ORF">F5890DRAFT_1479305</name>
</gene>
<feature type="compositionally biased region" description="Basic and acidic residues" evidence="4">
    <location>
        <begin position="515"/>
        <end position="526"/>
    </location>
</feature>
<proteinExistence type="inferred from homology"/>
<feature type="compositionally biased region" description="Acidic residues" evidence="4">
    <location>
        <begin position="581"/>
        <end position="590"/>
    </location>
</feature>
<feature type="non-terminal residue" evidence="6">
    <location>
        <position position="1"/>
    </location>
</feature>
<evidence type="ECO:0000259" key="5">
    <source>
        <dbReference type="PROSITE" id="PS50600"/>
    </source>
</evidence>
<feature type="region of interest" description="Disordered" evidence="4">
    <location>
        <begin position="515"/>
        <end position="609"/>
    </location>
</feature>
<evidence type="ECO:0000256" key="2">
    <source>
        <dbReference type="ARBA" id="ARBA00022670"/>
    </source>
</evidence>
<dbReference type="Gene3D" id="3.40.395.10">
    <property type="entry name" value="Adenoviral Proteinase, Chain A"/>
    <property type="match status" value="1"/>
</dbReference>
<organism evidence="6 7">
    <name type="scientific">Lentinula detonsa</name>
    <dbReference type="NCBI Taxonomy" id="2804962"/>
    <lineage>
        <taxon>Eukaryota</taxon>
        <taxon>Fungi</taxon>
        <taxon>Dikarya</taxon>
        <taxon>Basidiomycota</taxon>
        <taxon>Agaricomycotina</taxon>
        <taxon>Agaricomycetes</taxon>
        <taxon>Agaricomycetidae</taxon>
        <taxon>Agaricales</taxon>
        <taxon>Marasmiineae</taxon>
        <taxon>Omphalotaceae</taxon>
        <taxon>Lentinula</taxon>
    </lineage>
</organism>
<evidence type="ECO:0000256" key="4">
    <source>
        <dbReference type="SAM" id="MobiDB-lite"/>
    </source>
</evidence>
<dbReference type="SUPFAM" id="SSF54001">
    <property type="entry name" value="Cysteine proteinases"/>
    <property type="match status" value="1"/>
</dbReference>
<comment type="similarity">
    <text evidence="1">Belongs to the peptidase C48 family.</text>
</comment>
<name>A0AA38PNI3_9AGAR</name>
<reference evidence="6" key="1">
    <citation type="submission" date="2022-08" db="EMBL/GenBank/DDBJ databases">
        <authorList>
            <consortium name="DOE Joint Genome Institute"/>
            <person name="Min B."/>
            <person name="Riley R."/>
            <person name="Sierra-Patev S."/>
            <person name="Naranjo-Ortiz M."/>
            <person name="Looney B."/>
            <person name="Konkel Z."/>
            <person name="Slot J.C."/>
            <person name="Sakamoto Y."/>
            <person name="Steenwyk J.L."/>
            <person name="Rokas A."/>
            <person name="Carro J."/>
            <person name="Camarero S."/>
            <person name="Ferreira P."/>
            <person name="Molpeceres G."/>
            <person name="Ruiz-Duenas F.J."/>
            <person name="Serrano A."/>
            <person name="Henrissat B."/>
            <person name="Drula E."/>
            <person name="Hughes K.W."/>
            <person name="Mata J.L."/>
            <person name="Ishikawa N.K."/>
            <person name="Vargas-Isla R."/>
            <person name="Ushijima S."/>
            <person name="Smith C.A."/>
            <person name="Ahrendt S."/>
            <person name="Andreopoulos W."/>
            <person name="He G."/>
            <person name="Labutti K."/>
            <person name="Lipzen A."/>
            <person name="Ng V."/>
            <person name="Sandor L."/>
            <person name="Barry K."/>
            <person name="Martinez A.T."/>
            <person name="Xiao Y."/>
            <person name="Gibbons J.G."/>
            <person name="Terashima K."/>
            <person name="Hibbett D.S."/>
            <person name="Grigoriev I.V."/>
        </authorList>
    </citation>
    <scope>NUCLEOTIDE SEQUENCE</scope>
    <source>
        <strain evidence="6">TFB7829</strain>
    </source>
</reference>
<evidence type="ECO:0000313" key="7">
    <source>
        <dbReference type="Proteomes" id="UP001163850"/>
    </source>
</evidence>
<keyword evidence="2" id="KW-0645">Protease</keyword>
<dbReference type="InterPro" id="IPR003653">
    <property type="entry name" value="Peptidase_C48_C"/>
</dbReference>
<feature type="region of interest" description="Disordered" evidence="4">
    <location>
        <begin position="447"/>
        <end position="490"/>
    </location>
</feature>
<dbReference type="Pfam" id="PF02902">
    <property type="entry name" value="Peptidase_C48"/>
    <property type="match status" value="1"/>
</dbReference>
<dbReference type="GO" id="GO:0008234">
    <property type="term" value="F:cysteine-type peptidase activity"/>
    <property type="evidence" value="ECO:0007669"/>
    <property type="project" value="InterPro"/>
</dbReference>
<feature type="compositionally biased region" description="Basic and acidic residues" evidence="4">
    <location>
        <begin position="594"/>
        <end position="609"/>
    </location>
</feature>
<dbReference type="GO" id="GO:0006508">
    <property type="term" value="P:proteolysis"/>
    <property type="evidence" value="ECO:0007669"/>
    <property type="project" value="UniProtKB-KW"/>
</dbReference>
<sequence length="609" mass="68922">MSDILKWSAASKEQRKRAKSIFFIPKQAKHVLLPDRHCSIWRMLEFEYPAFTTSSATPLAQLSNFFSPETPHDNSTELLDKLRSLPLPSPALIRQLNGYSRDAWMNCAQSVQYAHLENEQMLFPLWVISYWETLLTHLTTIHKPWSCNLAWLKENQKSHLNNSLCLEAEQTIEALSSIPWTAPKMGFTDRQPIHTLWRTLGKNWLDTTVIDSALELISQQVCSDAEASQIIVRNSELIAKLVYLFGGEEEKIAEYAECTWVKLIAEEIFDGGKTLLTIAHLGKLPAAKGDKEGLDHWVPVGVDGRNSHFLYGDSLCGKKTPVIPPILLKALEAWKDHHTFQKFTVSQMNICIQKDNNSCGVCAINAVEHLARPHVVDVVKPNSIACARMQMLIEIVTHCKDSLQMRNDSVPVVSASEASDMSDIEDSDIKMSSVSAVLDVIDGEFTFQPPGAKRQTEEPGGVSETATISGPLKRIRSENSTSTLGLLSPAAKPDRRSLAGFFVAITPEEKAKADKEEFLELEREREDSEEEAKDIAESRKRESNKNRQQRYRDRKKAERIEAGWTSNRGKRYQQKRKLRDFDDDNNEEILAEASRPRRELKADIQEANR</sequence>
<feature type="compositionally biased region" description="Basic residues" evidence="4">
    <location>
        <begin position="568"/>
        <end position="578"/>
    </location>
</feature>